<dbReference type="Proteomes" id="UP000610960">
    <property type="component" value="Unassembled WGS sequence"/>
</dbReference>
<sequence>MIFALPLNSNALIKKISSPGVYRLTSDSLRRLMAVPFAVSIPREPPASVHHAKAAAEDLGLQLLITVGDVVTSNVRRYWREPDVAIIDGRTRRYGIGEAERTGTVIDNPPATLISESFIAVRNAVEEAVRGRRSVIWVNGEEDLLAIPAVLESPVGSAVMYGLYTGYLVLVPVVPAYKLLMLKLLALMEPSPRGSGKGKA</sequence>
<evidence type="ECO:0000256" key="5">
    <source>
        <dbReference type="ARBA" id="ARBA00023134"/>
    </source>
</evidence>
<comment type="function">
    <text evidence="6">Catalyzes the GTP-dependent phosphorylation of the 3'-hydroxyl group of dephosphocoenzyme A to form coenzyme A (CoA).</text>
</comment>
<comment type="caution">
    <text evidence="7">The sequence shown here is derived from an EMBL/GenBank/DDBJ whole genome shotgun (WGS) entry which is preliminary data.</text>
</comment>
<comment type="pathway">
    <text evidence="6">Cofactor biosynthesis; coenzyme A biosynthesis.</text>
</comment>
<name>A0A830GTV7_9CREN</name>
<dbReference type="HAMAP" id="MF_00590">
    <property type="entry name" value="Dephospho_CoA_kinase_GTP_dep"/>
    <property type="match status" value="1"/>
</dbReference>
<accession>A0A830GTV7</accession>
<proteinExistence type="inferred from homology"/>
<evidence type="ECO:0000256" key="1">
    <source>
        <dbReference type="ARBA" id="ARBA00022679"/>
    </source>
</evidence>
<dbReference type="EC" id="2.7.1.237" evidence="6"/>
<comment type="similarity">
    <text evidence="6">Belongs to the GTP-dependent DPCK family.</text>
</comment>
<dbReference type="EMBL" id="BMNL01000001">
    <property type="protein sequence ID" value="GGP19350.1"/>
    <property type="molecule type" value="Genomic_DNA"/>
</dbReference>
<keyword evidence="2 6" id="KW-0547">Nucleotide-binding</keyword>
<evidence type="ECO:0000313" key="8">
    <source>
        <dbReference type="Proteomes" id="UP000610960"/>
    </source>
</evidence>
<dbReference type="GO" id="GO:0005525">
    <property type="term" value="F:GTP binding"/>
    <property type="evidence" value="ECO:0007669"/>
    <property type="project" value="UniProtKB-UniRule"/>
</dbReference>
<keyword evidence="8" id="KW-1185">Reference proteome</keyword>
<reference evidence="7" key="2">
    <citation type="submission" date="2020-09" db="EMBL/GenBank/DDBJ databases">
        <authorList>
            <person name="Sun Q."/>
            <person name="Ohkuma M."/>
        </authorList>
    </citation>
    <scope>NUCLEOTIDE SEQUENCE</scope>
    <source>
        <strain evidence="7">JCM 10088</strain>
    </source>
</reference>
<dbReference type="AlphaFoldDB" id="A0A830GTV7"/>
<feature type="binding site" evidence="6">
    <location>
        <position position="70"/>
    </location>
    <ligand>
        <name>GTP</name>
        <dbReference type="ChEBI" id="CHEBI:37565"/>
    </ligand>
</feature>
<feature type="binding site" evidence="6">
    <location>
        <position position="69"/>
    </location>
    <ligand>
        <name>GTP</name>
        <dbReference type="ChEBI" id="CHEBI:37565"/>
    </ligand>
</feature>
<dbReference type="PANTHER" id="PTHR40732:SF1">
    <property type="entry name" value="GTP-DEPENDENT DEPHOSPHO-COA KINASE"/>
    <property type="match status" value="1"/>
</dbReference>
<evidence type="ECO:0000256" key="4">
    <source>
        <dbReference type="ARBA" id="ARBA00022993"/>
    </source>
</evidence>
<dbReference type="UniPathway" id="UPA00241"/>
<feature type="binding site" evidence="6">
    <location>
        <position position="88"/>
    </location>
    <ligand>
        <name>GTP</name>
        <dbReference type="ChEBI" id="CHEBI:37565"/>
    </ligand>
</feature>
<dbReference type="InterPro" id="IPR007164">
    <property type="entry name" value="GTP-dep_dephospho-CoA_kin"/>
</dbReference>
<feature type="binding site" evidence="6">
    <location>
        <position position="71"/>
    </location>
    <ligand>
        <name>GTP</name>
        <dbReference type="ChEBI" id="CHEBI:37565"/>
    </ligand>
</feature>
<dbReference type="PANTHER" id="PTHR40732">
    <property type="entry name" value="UPF0218 PROTEIN TK1697"/>
    <property type="match status" value="1"/>
</dbReference>
<evidence type="ECO:0000256" key="6">
    <source>
        <dbReference type="HAMAP-Rule" id="MF_00590"/>
    </source>
</evidence>
<comment type="catalytic activity">
    <reaction evidence="6">
        <text>3'-dephospho-CoA + GTP = GDP + CoA + H(+)</text>
        <dbReference type="Rhea" id="RHEA:61156"/>
        <dbReference type="ChEBI" id="CHEBI:15378"/>
        <dbReference type="ChEBI" id="CHEBI:37565"/>
        <dbReference type="ChEBI" id="CHEBI:57287"/>
        <dbReference type="ChEBI" id="CHEBI:57328"/>
        <dbReference type="ChEBI" id="CHEBI:58189"/>
        <dbReference type="EC" id="2.7.1.237"/>
    </reaction>
</comment>
<feature type="binding site" evidence="6">
    <location>
        <position position="142"/>
    </location>
    <ligand>
        <name>GTP</name>
        <dbReference type="ChEBI" id="CHEBI:37565"/>
    </ligand>
</feature>
<keyword evidence="4 6" id="KW-0173">Coenzyme A biosynthesis</keyword>
<keyword evidence="1 6" id="KW-0808">Transferase</keyword>
<gene>
    <name evidence="7" type="ORF">GCM10007981_02680</name>
</gene>
<protein>
    <recommendedName>
        <fullName evidence="6">GTP-dependent dephospho-CoA kinase</fullName>
        <ecNumber evidence="6">2.7.1.237</ecNumber>
    </recommendedName>
    <alternativeName>
        <fullName evidence="6">Dephospho-coenzyme A kinase</fullName>
        <shortName evidence="6">DPCK</shortName>
    </alternativeName>
</protein>
<dbReference type="GO" id="GO:0016301">
    <property type="term" value="F:kinase activity"/>
    <property type="evidence" value="ECO:0007669"/>
    <property type="project" value="UniProtKB-UniRule"/>
</dbReference>
<dbReference type="Pfam" id="PF04019">
    <property type="entry name" value="DUF359"/>
    <property type="match status" value="1"/>
</dbReference>
<keyword evidence="3 6" id="KW-0418">Kinase</keyword>
<comment type="caution">
    <text evidence="6">Lacks conserved residue(s) required for the propagation of feature annotation.</text>
</comment>
<evidence type="ECO:0000256" key="3">
    <source>
        <dbReference type="ARBA" id="ARBA00022777"/>
    </source>
</evidence>
<evidence type="ECO:0000313" key="7">
    <source>
        <dbReference type="EMBL" id="GGP19350.1"/>
    </source>
</evidence>
<keyword evidence="5 6" id="KW-0342">GTP-binding</keyword>
<evidence type="ECO:0000256" key="2">
    <source>
        <dbReference type="ARBA" id="ARBA00022741"/>
    </source>
</evidence>
<reference evidence="7" key="1">
    <citation type="journal article" date="2014" name="Int. J. Syst. Evol. Microbiol.">
        <title>Complete genome sequence of Corynebacterium casei LMG S-19264T (=DSM 44701T), isolated from a smear-ripened cheese.</title>
        <authorList>
            <consortium name="US DOE Joint Genome Institute (JGI-PGF)"/>
            <person name="Walter F."/>
            <person name="Albersmeier A."/>
            <person name="Kalinowski J."/>
            <person name="Ruckert C."/>
        </authorList>
    </citation>
    <scope>NUCLEOTIDE SEQUENCE</scope>
    <source>
        <strain evidence="7">JCM 10088</strain>
    </source>
</reference>
<dbReference type="GO" id="GO:0015937">
    <property type="term" value="P:coenzyme A biosynthetic process"/>
    <property type="evidence" value="ECO:0007669"/>
    <property type="project" value="UniProtKB-UniRule"/>
</dbReference>
<organism evidence="7 8">
    <name type="scientific">Thermocladium modestius</name>
    <dbReference type="NCBI Taxonomy" id="62609"/>
    <lineage>
        <taxon>Archaea</taxon>
        <taxon>Thermoproteota</taxon>
        <taxon>Thermoprotei</taxon>
        <taxon>Thermoproteales</taxon>
        <taxon>Thermoproteaceae</taxon>
        <taxon>Thermocladium</taxon>
    </lineage>
</organism>